<sequence>MVSGLNDKRADGIVSSTGLPPPECGEWTWESCVRFTNKNIALKPQFPTAQPGFELRTNMTTNFAIDVYGRAVQRKARTRAERGLGKENTQISTRHELKGERINEVKMGYVLDLGVKELRVHSRRDMADECYERAVNSLPLQRAFGSMNKESLGILLGATPGMVRTTASTGLLKRDAPPLSKRSKHPRNYASGESNSTRKRRTRLSASVEASLVKNDSVEMDMASREKYVLDLQNAKCRNNCTRKWRRRL</sequence>
<keyword evidence="3" id="KW-1185">Reference proteome</keyword>
<evidence type="ECO:0000256" key="1">
    <source>
        <dbReference type="SAM" id="MobiDB-lite"/>
    </source>
</evidence>
<evidence type="ECO:0000313" key="3">
    <source>
        <dbReference type="Proteomes" id="UP000217790"/>
    </source>
</evidence>
<dbReference type="Proteomes" id="UP000217790">
    <property type="component" value="Unassembled WGS sequence"/>
</dbReference>
<organism evidence="2 3">
    <name type="scientific">Armillaria gallica</name>
    <name type="common">Bulbous honey fungus</name>
    <name type="synonym">Armillaria bulbosa</name>
    <dbReference type="NCBI Taxonomy" id="47427"/>
    <lineage>
        <taxon>Eukaryota</taxon>
        <taxon>Fungi</taxon>
        <taxon>Dikarya</taxon>
        <taxon>Basidiomycota</taxon>
        <taxon>Agaricomycotina</taxon>
        <taxon>Agaricomycetes</taxon>
        <taxon>Agaricomycetidae</taxon>
        <taxon>Agaricales</taxon>
        <taxon>Marasmiineae</taxon>
        <taxon>Physalacriaceae</taxon>
        <taxon>Armillaria</taxon>
    </lineage>
</organism>
<dbReference type="EMBL" id="KZ293648">
    <property type="protein sequence ID" value="PBK98694.1"/>
    <property type="molecule type" value="Genomic_DNA"/>
</dbReference>
<protein>
    <submittedName>
        <fullName evidence="2">Uncharacterized protein</fullName>
    </submittedName>
</protein>
<evidence type="ECO:0000313" key="2">
    <source>
        <dbReference type="EMBL" id="PBK98694.1"/>
    </source>
</evidence>
<accession>A0A2H3DXU6</accession>
<name>A0A2H3DXU6_ARMGA</name>
<gene>
    <name evidence="2" type="ORF">ARMGADRAFT_1060345</name>
</gene>
<dbReference type="InParanoid" id="A0A2H3DXU6"/>
<dbReference type="AlphaFoldDB" id="A0A2H3DXU6"/>
<feature type="region of interest" description="Disordered" evidence="1">
    <location>
        <begin position="168"/>
        <end position="206"/>
    </location>
</feature>
<reference evidence="3" key="1">
    <citation type="journal article" date="2017" name="Nat. Ecol. Evol.">
        <title>Genome expansion and lineage-specific genetic innovations in the forest pathogenic fungi Armillaria.</title>
        <authorList>
            <person name="Sipos G."/>
            <person name="Prasanna A.N."/>
            <person name="Walter M.C."/>
            <person name="O'Connor E."/>
            <person name="Balint B."/>
            <person name="Krizsan K."/>
            <person name="Kiss B."/>
            <person name="Hess J."/>
            <person name="Varga T."/>
            <person name="Slot J."/>
            <person name="Riley R."/>
            <person name="Boka B."/>
            <person name="Rigling D."/>
            <person name="Barry K."/>
            <person name="Lee J."/>
            <person name="Mihaltcheva S."/>
            <person name="LaButti K."/>
            <person name="Lipzen A."/>
            <person name="Waldron R."/>
            <person name="Moloney N.M."/>
            <person name="Sperisen C."/>
            <person name="Kredics L."/>
            <person name="Vagvoelgyi C."/>
            <person name="Patrignani A."/>
            <person name="Fitzpatrick D."/>
            <person name="Nagy I."/>
            <person name="Doyle S."/>
            <person name="Anderson J.B."/>
            <person name="Grigoriev I.V."/>
            <person name="Gueldener U."/>
            <person name="Muensterkoetter M."/>
            <person name="Nagy L.G."/>
        </authorList>
    </citation>
    <scope>NUCLEOTIDE SEQUENCE [LARGE SCALE GENOMIC DNA]</scope>
    <source>
        <strain evidence="3">Ar21-2</strain>
    </source>
</reference>
<proteinExistence type="predicted"/>